<feature type="region of interest" description="Disordered" evidence="1">
    <location>
        <begin position="155"/>
        <end position="181"/>
    </location>
</feature>
<dbReference type="RefSeq" id="XP_007372759.1">
    <property type="nucleotide sequence ID" value="XM_007372697.1"/>
</dbReference>
<dbReference type="InParanoid" id="G3AGK8"/>
<dbReference type="OrthoDB" id="4096268at2759"/>
<proteinExistence type="predicted"/>
<dbReference type="HOGENOM" id="CLU_1262211_0_0_1"/>
<reference evidence="2 3" key="1">
    <citation type="journal article" date="2011" name="Proc. Natl. Acad. Sci. U.S.A.">
        <title>Comparative genomics of xylose-fermenting fungi for enhanced biofuel production.</title>
        <authorList>
            <person name="Wohlbach D.J."/>
            <person name="Kuo A."/>
            <person name="Sato T.K."/>
            <person name="Potts K.M."/>
            <person name="Salamov A.A."/>
            <person name="LaButti K.M."/>
            <person name="Sun H."/>
            <person name="Clum A."/>
            <person name="Pangilinan J.L."/>
            <person name="Lindquist E.A."/>
            <person name="Lucas S."/>
            <person name="Lapidus A."/>
            <person name="Jin M."/>
            <person name="Gunawan C."/>
            <person name="Balan V."/>
            <person name="Dale B.E."/>
            <person name="Jeffries T.W."/>
            <person name="Zinkel R."/>
            <person name="Barry K.W."/>
            <person name="Grigoriev I.V."/>
            <person name="Gasch A.P."/>
        </authorList>
    </citation>
    <scope>NUCLEOTIDE SEQUENCE [LARGE SCALE GENOMIC DNA]</scope>
    <source>
        <strain evidence="3">NRRL Y-27907 / 11-Y1</strain>
    </source>
</reference>
<feature type="compositionally biased region" description="Acidic residues" evidence="1">
    <location>
        <begin position="45"/>
        <end position="109"/>
    </location>
</feature>
<dbReference type="EMBL" id="GL996499">
    <property type="protein sequence ID" value="EGW35347.1"/>
    <property type="molecule type" value="Genomic_DNA"/>
</dbReference>
<evidence type="ECO:0000256" key="1">
    <source>
        <dbReference type="SAM" id="MobiDB-lite"/>
    </source>
</evidence>
<keyword evidence="3" id="KW-1185">Reference proteome</keyword>
<protein>
    <submittedName>
        <fullName evidence="2">Uncharacterized protein</fullName>
    </submittedName>
</protein>
<dbReference type="STRING" id="619300.G3AGK8"/>
<name>G3AGK8_SPAPN</name>
<evidence type="ECO:0000313" key="3">
    <source>
        <dbReference type="Proteomes" id="UP000000709"/>
    </source>
</evidence>
<accession>G3AGK8</accession>
<dbReference type="GeneID" id="18872510"/>
<dbReference type="AlphaFoldDB" id="G3AGK8"/>
<feature type="compositionally biased region" description="Basic and acidic residues" evidence="1">
    <location>
        <begin position="158"/>
        <end position="176"/>
    </location>
</feature>
<dbReference type="KEGG" id="spaa:SPAPADRAFT_58574"/>
<dbReference type="Proteomes" id="UP000000709">
    <property type="component" value="Unassembled WGS sequence"/>
</dbReference>
<organism evidence="3">
    <name type="scientific">Spathaspora passalidarum (strain NRRL Y-27907 / 11-Y1)</name>
    <dbReference type="NCBI Taxonomy" id="619300"/>
    <lineage>
        <taxon>Eukaryota</taxon>
        <taxon>Fungi</taxon>
        <taxon>Dikarya</taxon>
        <taxon>Ascomycota</taxon>
        <taxon>Saccharomycotina</taxon>
        <taxon>Pichiomycetes</taxon>
        <taxon>Debaryomycetaceae</taxon>
        <taxon>Spathaspora</taxon>
    </lineage>
</organism>
<feature type="region of interest" description="Disordered" evidence="1">
    <location>
        <begin position="44"/>
        <end position="109"/>
    </location>
</feature>
<sequence>MNWMNWKRVPIWKYQKTIMKQKSSKKKKKKMMMMVRMRMVGILEIFDDDAEEEEEEDDDEDDDDDDDEEEEEVYEYDLLEQDDQGDEDEYDLLEEEDSESEDNGVDDESVVLQNIQICLTQDMIKCDQDSENSESNVTSCNIPTVSYTPSCHTRKRNHQEMEENKDKEPVVEEPPTKKKRSSVIKTIAKEIGKGLFYAIATITALGIYGHSLERQDQSD</sequence>
<gene>
    <name evidence="2" type="ORF">SPAPADRAFT_58574</name>
</gene>
<evidence type="ECO:0000313" key="2">
    <source>
        <dbReference type="EMBL" id="EGW35347.1"/>
    </source>
</evidence>